<dbReference type="GO" id="GO:1990432">
    <property type="term" value="P:siRNA 3'-end processing"/>
    <property type="evidence" value="ECO:0007669"/>
    <property type="project" value="TreeGrafter"/>
</dbReference>
<dbReference type="SUPFAM" id="SSF82708">
    <property type="entry name" value="R3H domain"/>
    <property type="match status" value="1"/>
</dbReference>
<dbReference type="SUPFAM" id="SSF53098">
    <property type="entry name" value="Ribonuclease H-like"/>
    <property type="match status" value="1"/>
</dbReference>
<evidence type="ECO:0000313" key="4">
    <source>
        <dbReference type="EMBL" id="PCG71535.1"/>
    </source>
</evidence>
<dbReference type="GO" id="GO:0004535">
    <property type="term" value="F:poly(A)-specific ribonuclease activity"/>
    <property type="evidence" value="ECO:0007669"/>
    <property type="project" value="InterPro"/>
</dbReference>
<dbReference type="GO" id="GO:1990431">
    <property type="term" value="P:priRNA 3'-end processing"/>
    <property type="evidence" value="ECO:0007669"/>
    <property type="project" value="TreeGrafter"/>
</dbReference>
<evidence type="ECO:0000259" key="3">
    <source>
        <dbReference type="Pfam" id="PF08675"/>
    </source>
</evidence>
<dbReference type="GO" id="GO:0005737">
    <property type="term" value="C:cytoplasm"/>
    <property type="evidence" value="ECO:0007669"/>
    <property type="project" value="InterPro"/>
</dbReference>
<feature type="compositionally biased region" description="Basic and acidic residues" evidence="2">
    <location>
        <begin position="614"/>
        <end position="639"/>
    </location>
</feature>
<dbReference type="GO" id="GO:0003723">
    <property type="term" value="F:RNA binding"/>
    <property type="evidence" value="ECO:0007669"/>
    <property type="project" value="InterPro"/>
</dbReference>
<dbReference type="InterPro" id="IPR014789">
    <property type="entry name" value="PolyA-riboNase_RNA-binding"/>
</dbReference>
<dbReference type="GO" id="GO:0000289">
    <property type="term" value="P:nuclear-transcribed mRNA poly(A) tail shortening"/>
    <property type="evidence" value="ECO:0007669"/>
    <property type="project" value="TreeGrafter"/>
</dbReference>
<sequence>MEVVRKNFKDTLPLIKDSIEKADFLSIDAEFTGLISGRDVSIYDSPEDYYTLTMNGSSDFLLIQYGLCAFYWDEKKKHYMNDTYNFYLYPRGRPGPDRMFLCQSSSLDFLAANGFDFNKLIKEGISYMTASTEAKLRESLIERQQTYSKEKEAVRIPDENKQQIEDICKKVKDFIDNKTEDEMEIDRCNSFIRMLLFQELKARFKDDVMIDTKVLDNKNRVLQVIRKKADMEDQDTIRKKREWDELDEAVGFSKVAKMISQSEKLVVGHNMLLDILHTLGHFFQQLPGDYTSFKEFTHCMFPKLLDTKYMSSLPPFKDKLNSNVLSELLATLTEPPFTLPKVDSLEGRGYSHLDEKQHEAGYDAYITGLCFLAMHAHLSRMRGEDSIRLVPQSATLKPFLNKLFLARTARQDSPYINLVGADPTPSRDHVFHLVFPKEWQRSDLSQLFSPFGAVTVHFLDETSAFIGLDRRDQASDVMRALAKNGRVTLTPYVKYKSQAGGDAEMALRCERAKTDTYKLIMKNDMKSRQVASRSPMSGSRTQPQFPPAPAPLPQKVSRTRSNSTSMTSPPASTRKRTSSGVFQVDESEPLPKKTEVSPQQDTPRPRPDPANGRKKTDTPEPTKKDTIAKKKDVPEKKKIENVDNKNDKVIEKFDSKAKSNCVTAFKESDSWD</sequence>
<dbReference type="GO" id="GO:0005634">
    <property type="term" value="C:nucleus"/>
    <property type="evidence" value="ECO:0007669"/>
    <property type="project" value="InterPro"/>
</dbReference>
<feature type="compositionally biased region" description="Polar residues" evidence="2">
    <location>
        <begin position="529"/>
        <end position="541"/>
    </location>
</feature>
<dbReference type="InterPro" id="IPR051181">
    <property type="entry name" value="CAF1_poly(A)_ribonucleases"/>
</dbReference>
<dbReference type="InterPro" id="IPR006941">
    <property type="entry name" value="RNase_CAF1"/>
</dbReference>
<dbReference type="InterPro" id="IPR012337">
    <property type="entry name" value="RNaseH-like_sf"/>
</dbReference>
<dbReference type="PANTHER" id="PTHR15092">
    <property type="entry name" value="POLY A -SPECIFIC RIBONUCLEASE/TARGET OF EGR1, MEMBER 1"/>
    <property type="match status" value="1"/>
</dbReference>
<dbReference type="InterPro" id="IPR036867">
    <property type="entry name" value="R3H_dom_sf"/>
</dbReference>
<dbReference type="GO" id="GO:0046872">
    <property type="term" value="F:metal ion binding"/>
    <property type="evidence" value="ECO:0007669"/>
    <property type="project" value="InterPro"/>
</dbReference>
<reference evidence="4" key="1">
    <citation type="submission" date="2017-09" db="EMBL/GenBank/DDBJ databases">
        <title>Contemporary evolution of a Lepidopteran species, Heliothis virescens, in response to modern agricultural practices.</title>
        <authorList>
            <person name="Fritz M.L."/>
            <person name="Deyonke A.M."/>
            <person name="Papanicolaou A."/>
            <person name="Micinski S."/>
            <person name="Westbrook J."/>
            <person name="Gould F."/>
        </authorList>
    </citation>
    <scope>NUCLEOTIDE SEQUENCE [LARGE SCALE GENOMIC DNA]</scope>
    <source>
        <strain evidence="4">HvINT-</strain>
        <tissue evidence="4">Whole body</tissue>
    </source>
</reference>
<proteinExistence type="inferred from homology"/>
<dbReference type="Pfam" id="PF04857">
    <property type="entry name" value="CAF1"/>
    <property type="match status" value="1"/>
</dbReference>
<organism evidence="4">
    <name type="scientific">Heliothis virescens</name>
    <name type="common">Tobacco budworm moth</name>
    <dbReference type="NCBI Taxonomy" id="7102"/>
    <lineage>
        <taxon>Eukaryota</taxon>
        <taxon>Metazoa</taxon>
        <taxon>Ecdysozoa</taxon>
        <taxon>Arthropoda</taxon>
        <taxon>Hexapoda</taxon>
        <taxon>Insecta</taxon>
        <taxon>Pterygota</taxon>
        <taxon>Neoptera</taxon>
        <taxon>Endopterygota</taxon>
        <taxon>Lepidoptera</taxon>
        <taxon>Glossata</taxon>
        <taxon>Ditrysia</taxon>
        <taxon>Noctuoidea</taxon>
        <taxon>Noctuidae</taxon>
        <taxon>Heliothinae</taxon>
        <taxon>Heliothis</taxon>
    </lineage>
</organism>
<dbReference type="InterPro" id="IPR035979">
    <property type="entry name" value="RBD_domain_sf"/>
</dbReference>
<protein>
    <recommendedName>
        <fullName evidence="3">Poly(A)-specific ribonuclease RNA-binding domain-containing protein</fullName>
    </recommendedName>
</protein>
<feature type="domain" description="Poly(A)-specific ribonuclease RNA-binding" evidence="3">
    <location>
        <begin position="420"/>
        <end position="497"/>
    </location>
</feature>
<gene>
    <name evidence="4" type="ORF">B5V51_1761</name>
</gene>
<comment type="similarity">
    <text evidence="1">Belongs to the CAF1 family.</text>
</comment>
<dbReference type="EMBL" id="NWSH01001365">
    <property type="protein sequence ID" value="PCG71535.1"/>
    <property type="molecule type" value="Genomic_DNA"/>
</dbReference>
<dbReference type="InterPro" id="IPR036397">
    <property type="entry name" value="RNaseH_sf"/>
</dbReference>
<dbReference type="Pfam" id="PF08675">
    <property type="entry name" value="RNA_bind"/>
    <property type="match status" value="1"/>
</dbReference>
<name>A0A2A4JHI6_HELVI</name>
<dbReference type="PANTHER" id="PTHR15092:SF44">
    <property type="entry name" value="POLY(A)-SPECIFIC RIBONUCLEASE PARN"/>
    <property type="match status" value="1"/>
</dbReference>
<evidence type="ECO:0000256" key="1">
    <source>
        <dbReference type="ARBA" id="ARBA00008372"/>
    </source>
</evidence>
<dbReference type="Gene3D" id="3.30.70.330">
    <property type="match status" value="1"/>
</dbReference>
<feature type="compositionally biased region" description="Low complexity" evidence="2">
    <location>
        <begin position="559"/>
        <end position="568"/>
    </location>
</feature>
<dbReference type="Gene3D" id="3.30.420.10">
    <property type="entry name" value="Ribonuclease H-like superfamily/Ribonuclease H"/>
    <property type="match status" value="2"/>
</dbReference>
<accession>A0A2A4JHI6</accession>
<dbReference type="CDD" id="cd12428">
    <property type="entry name" value="RRM_PARN"/>
    <property type="match status" value="1"/>
</dbReference>
<evidence type="ECO:0000256" key="2">
    <source>
        <dbReference type="SAM" id="MobiDB-lite"/>
    </source>
</evidence>
<dbReference type="InterPro" id="IPR012677">
    <property type="entry name" value="Nucleotide-bd_a/b_plait_sf"/>
</dbReference>
<feature type="region of interest" description="Disordered" evidence="2">
    <location>
        <begin position="520"/>
        <end position="639"/>
    </location>
</feature>
<dbReference type="AlphaFoldDB" id="A0A2A4JHI6"/>
<dbReference type="STRING" id="7102.A0A2A4JHI6"/>
<comment type="caution">
    <text evidence="4">The sequence shown here is derived from an EMBL/GenBank/DDBJ whole genome shotgun (WGS) entry which is preliminary data.</text>
</comment>
<dbReference type="SUPFAM" id="SSF54928">
    <property type="entry name" value="RNA-binding domain, RBD"/>
    <property type="match status" value="1"/>
</dbReference>